<protein>
    <submittedName>
        <fullName evidence="1">Uncharacterized protein</fullName>
    </submittedName>
</protein>
<evidence type="ECO:0000313" key="1">
    <source>
        <dbReference type="EMBL" id="CAB4152360.1"/>
    </source>
</evidence>
<gene>
    <name evidence="1" type="ORF">UFOVP609_5</name>
</gene>
<sequence>MAQISFPFENVDTSETQYSALFSYFQDNAIAGDPVTAGTLDVQLTTGLGVKVTSGFAIIRGFAYQNTSDVALTLDTANAQPRIDTVILRLDPSVNSIVAAVKKGTAAASPSAPALTQTPGGIWEMPLDDILVPASATSLSPGNIIADRRMFLGSQVGVWWNESRPTAPAEGRIGFNTSLNKFEYWTGSAWSTSLPIDITLGTGSVTNDMLAGSIADDKLVTPPGRYRSVSASAATAFTVSNNERGRLVTTSSSSAVTITVNTGLVAGDRIDFIQEGTGQITFVAGSGVTLLSSGSKFKTKGQYSAVTVVAVALNTLRLIGDTVA</sequence>
<proteinExistence type="predicted"/>
<reference evidence="1" key="1">
    <citation type="submission" date="2020-04" db="EMBL/GenBank/DDBJ databases">
        <authorList>
            <person name="Chiriac C."/>
            <person name="Salcher M."/>
            <person name="Ghai R."/>
            <person name="Kavagutti S V."/>
        </authorList>
    </citation>
    <scope>NUCLEOTIDE SEQUENCE</scope>
</reference>
<accession>A0A6J5N514</accession>
<organism evidence="1">
    <name type="scientific">uncultured Caudovirales phage</name>
    <dbReference type="NCBI Taxonomy" id="2100421"/>
    <lineage>
        <taxon>Viruses</taxon>
        <taxon>Duplodnaviria</taxon>
        <taxon>Heunggongvirae</taxon>
        <taxon>Uroviricota</taxon>
        <taxon>Caudoviricetes</taxon>
        <taxon>Peduoviridae</taxon>
        <taxon>Maltschvirus</taxon>
        <taxon>Maltschvirus maltsch</taxon>
    </lineage>
</organism>
<dbReference type="EMBL" id="LR796588">
    <property type="protein sequence ID" value="CAB4152360.1"/>
    <property type="molecule type" value="Genomic_DNA"/>
</dbReference>
<name>A0A6J5N514_9CAUD</name>